<dbReference type="EMBL" id="MHTC01000038">
    <property type="protein sequence ID" value="OHA54823.1"/>
    <property type="molecule type" value="Genomic_DNA"/>
</dbReference>
<proteinExistence type="predicted"/>
<gene>
    <name evidence="2" type="ORF">A2388_01715</name>
</gene>
<organism evidence="2 3">
    <name type="scientific">Candidatus Veblenbacteria bacterium RIFOXYB1_FULL_43_13</name>
    <dbReference type="NCBI Taxonomy" id="1802426"/>
    <lineage>
        <taxon>Bacteria</taxon>
        <taxon>Candidatus Vebleniibacteriota</taxon>
    </lineage>
</organism>
<evidence type="ECO:0000256" key="1">
    <source>
        <dbReference type="SAM" id="SignalP"/>
    </source>
</evidence>
<feature type="chain" id="PRO_5009583969" evidence="1">
    <location>
        <begin position="21"/>
        <end position="567"/>
    </location>
</feature>
<comment type="caution">
    <text evidence="2">The sequence shown here is derived from an EMBL/GenBank/DDBJ whole genome shotgun (WGS) entry which is preliminary data.</text>
</comment>
<protein>
    <submittedName>
        <fullName evidence="2">Uncharacterized protein</fullName>
    </submittedName>
</protein>
<accession>A0A1G2Q2M1</accession>
<dbReference type="AlphaFoldDB" id="A0A1G2Q2M1"/>
<feature type="signal peptide" evidence="1">
    <location>
        <begin position="1"/>
        <end position="20"/>
    </location>
</feature>
<keyword evidence="1" id="KW-0732">Signal</keyword>
<dbReference type="Proteomes" id="UP000177575">
    <property type="component" value="Unassembled WGS sequence"/>
</dbReference>
<reference evidence="2 3" key="1">
    <citation type="journal article" date="2016" name="Nat. Commun.">
        <title>Thousands of microbial genomes shed light on interconnected biogeochemical processes in an aquifer system.</title>
        <authorList>
            <person name="Anantharaman K."/>
            <person name="Brown C.T."/>
            <person name="Hug L.A."/>
            <person name="Sharon I."/>
            <person name="Castelle C.J."/>
            <person name="Probst A.J."/>
            <person name="Thomas B.C."/>
            <person name="Singh A."/>
            <person name="Wilkins M.J."/>
            <person name="Karaoz U."/>
            <person name="Brodie E.L."/>
            <person name="Williams K.H."/>
            <person name="Hubbard S.S."/>
            <person name="Banfield J.F."/>
        </authorList>
    </citation>
    <scope>NUCLEOTIDE SEQUENCE [LARGE SCALE GENOMIC DNA]</scope>
</reference>
<evidence type="ECO:0000313" key="2">
    <source>
        <dbReference type="EMBL" id="OHA54823.1"/>
    </source>
</evidence>
<name>A0A1G2Q2M1_9BACT</name>
<sequence length="567" mass="63948">MNKFAILLTALLLIAASAWAQTSLILGTPDTRIDQKKYLSAVKTFMQSDSSFAVVDSIICVMSGYGPGNPLTQIRGLQSSLQKNSYTIYMNSTPADMIQDWRWANSNIDPRIQPHRGLTKVSRYCLVIKQDSLQSILWLQDYLAVNPWRWSHLINGDSITIIQSLLTELKRKDIAQVNMADIKPETYDYMISLVGEPIDSASQALLRALATDGWTMKISYGNYGGMAIENIYYLKPDKLASLGKINIARLNGVVFIKSVDSLENILRQYAEFDTFDTFGNNVCRDMVADALTSSTRITYFPALALMDSVVAIEYSFDLKYLGYSGVLNKIFSSPSVSRIKIDDPWPYMVYGVKKILPKLESYQVKDFLLGIADIESLFAYDLSEVIKRIYITTDHIQNAGYNSSDTASVYVHELTLSKIDTVGFLPVDARIVGRHEAIHAIADKLGLNDNELLGQLFWELHSEFRANIMGGSGYFYAQLDEEKFDPDSAIFGGHSFESPKEFLASYLNSVVHENWEEIMAKKSEGFSQTYTHVTQVMRNIFIGRPELKNTAMASLLEVRLVWFKENK</sequence>
<evidence type="ECO:0000313" key="3">
    <source>
        <dbReference type="Proteomes" id="UP000177575"/>
    </source>
</evidence>